<evidence type="ECO:0000313" key="3">
    <source>
        <dbReference type="Proteomes" id="UP000319383"/>
    </source>
</evidence>
<keyword evidence="1" id="KW-1133">Transmembrane helix</keyword>
<protein>
    <submittedName>
        <fullName evidence="2">Uncharacterized protein</fullName>
    </submittedName>
</protein>
<gene>
    <name evidence="2" type="ORF">Mal52_24060</name>
</gene>
<evidence type="ECO:0000313" key="2">
    <source>
        <dbReference type="EMBL" id="QDU43928.1"/>
    </source>
</evidence>
<reference evidence="2 3" key="1">
    <citation type="submission" date="2019-02" db="EMBL/GenBank/DDBJ databases">
        <title>Deep-cultivation of Planctomycetes and their phenomic and genomic characterization uncovers novel biology.</title>
        <authorList>
            <person name="Wiegand S."/>
            <person name="Jogler M."/>
            <person name="Boedeker C."/>
            <person name="Pinto D."/>
            <person name="Vollmers J."/>
            <person name="Rivas-Marin E."/>
            <person name="Kohn T."/>
            <person name="Peeters S.H."/>
            <person name="Heuer A."/>
            <person name="Rast P."/>
            <person name="Oberbeckmann S."/>
            <person name="Bunk B."/>
            <person name="Jeske O."/>
            <person name="Meyerdierks A."/>
            <person name="Storesund J.E."/>
            <person name="Kallscheuer N."/>
            <person name="Luecker S."/>
            <person name="Lage O.M."/>
            <person name="Pohl T."/>
            <person name="Merkel B.J."/>
            <person name="Hornburger P."/>
            <person name="Mueller R.-W."/>
            <person name="Bruemmer F."/>
            <person name="Labrenz M."/>
            <person name="Spormann A.M."/>
            <person name="Op den Camp H."/>
            <person name="Overmann J."/>
            <person name="Amann R."/>
            <person name="Jetten M.S.M."/>
            <person name="Mascher T."/>
            <person name="Medema M.H."/>
            <person name="Devos D.P."/>
            <person name="Kaster A.-K."/>
            <person name="Ovreas L."/>
            <person name="Rohde M."/>
            <person name="Galperin M.Y."/>
            <person name="Jogler C."/>
        </authorList>
    </citation>
    <scope>NUCLEOTIDE SEQUENCE [LARGE SCALE GENOMIC DNA]</scope>
    <source>
        <strain evidence="2 3">Mal52</strain>
    </source>
</reference>
<organism evidence="2 3">
    <name type="scientific">Symmachiella dynata</name>
    <dbReference type="NCBI Taxonomy" id="2527995"/>
    <lineage>
        <taxon>Bacteria</taxon>
        <taxon>Pseudomonadati</taxon>
        <taxon>Planctomycetota</taxon>
        <taxon>Planctomycetia</taxon>
        <taxon>Planctomycetales</taxon>
        <taxon>Planctomycetaceae</taxon>
        <taxon>Symmachiella</taxon>
    </lineage>
</organism>
<keyword evidence="1" id="KW-0812">Transmembrane</keyword>
<dbReference type="EMBL" id="CP036276">
    <property type="protein sequence ID" value="QDU43928.1"/>
    <property type="molecule type" value="Genomic_DNA"/>
</dbReference>
<sequence>MANPVSKLLEIPRHWPPYPATGIVALLAMLISLAPGLTSVHLAGAEDAPEGLPELSSVQDKTRGIGDDERDAYFQLLDYVAAGDYKQQQAVAEKNLANFEQQFYDNQKLALDKDPNGPRYRFSLYADMLKNPQAYRGQLVPLQGHVRRVEEMPIIDGDVDLGVAFQAYLFTEDSRTHPYIIVCREVPPGMPRGGDVLEEVAVTGYFFKLYAYDAQDAVRIAPLLIAQRIEWFPRQEPAPVISPFWGSVVATVALLILIAFLWRISAKDRRIRQERLRKMTDDATPFSPPES</sequence>
<evidence type="ECO:0000256" key="1">
    <source>
        <dbReference type="SAM" id="Phobius"/>
    </source>
</evidence>
<dbReference type="Proteomes" id="UP000319383">
    <property type="component" value="Chromosome"/>
</dbReference>
<name>A0A517ZN97_9PLAN</name>
<dbReference type="RefSeq" id="WP_145376203.1">
    <property type="nucleotide sequence ID" value="NZ_CP036276.1"/>
</dbReference>
<accession>A0A517ZN97</accession>
<dbReference type="AlphaFoldDB" id="A0A517ZN97"/>
<keyword evidence="1" id="KW-0472">Membrane</keyword>
<keyword evidence="3" id="KW-1185">Reference proteome</keyword>
<feature type="transmembrane region" description="Helical" evidence="1">
    <location>
        <begin position="244"/>
        <end position="262"/>
    </location>
</feature>
<proteinExistence type="predicted"/>
<dbReference type="KEGG" id="sdyn:Mal52_24060"/>